<feature type="compositionally biased region" description="Polar residues" evidence="2">
    <location>
        <begin position="314"/>
        <end position="325"/>
    </location>
</feature>
<keyword evidence="1" id="KW-0175">Coiled coil</keyword>
<feature type="compositionally biased region" description="Polar residues" evidence="2">
    <location>
        <begin position="73"/>
        <end position="83"/>
    </location>
</feature>
<evidence type="ECO:0008006" key="5">
    <source>
        <dbReference type="Google" id="ProtNLM"/>
    </source>
</evidence>
<dbReference type="EMBL" id="CP134188">
    <property type="protein sequence ID" value="WPB02957.1"/>
    <property type="molecule type" value="Genomic_DNA"/>
</dbReference>
<accession>A0ABZ0NTY1</accession>
<name>A0ABZ0NTY1_CERBT</name>
<gene>
    <name evidence="3" type="ORF">RHO25_007593</name>
</gene>
<dbReference type="GeneID" id="90644395"/>
<evidence type="ECO:0000256" key="1">
    <source>
        <dbReference type="SAM" id="Coils"/>
    </source>
</evidence>
<dbReference type="RefSeq" id="XP_065459033.1">
    <property type="nucleotide sequence ID" value="XM_065602961.1"/>
</dbReference>
<evidence type="ECO:0000313" key="4">
    <source>
        <dbReference type="Proteomes" id="UP001302367"/>
    </source>
</evidence>
<feature type="coiled-coil region" evidence="1">
    <location>
        <begin position="528"/>
        <end position="562"/>
    </location>
</feature>
<evidence type="ECO:0000313" key="3">
    <source>
        <dbReference type="EMBL" id="WPB02957.1"/>
    </source>
</evidence>
<proteinExistence type="predicted"/>
<protein>
    <recommendedName>
        <fullName evidence="5">C2H2-type domain-containing protein</fullName>
    </recommendedName>
</protein>
<sequence length="614" mass="68006">MKGGIEVPLAVPCRLGQDSQYSNHVEAARQPSNECKRSEADDTVVDDMATPAGSSEDVKIDGVLSDDAEHTSTPRPSDVNNVLVHNSAPPVIEEEEFCDVKDLSSGLDDCDVILQERQESRRRRLDDWVLAQIEQQRSPVGLDCVEAGQESPSTILNLSSVSTDSPVVFASASLYSRIHAFLSDTATSTIELDEQEVLASRMLDGAIRPQGSIMSNPDDQNSRCCTKAVNGSSIESDLPVSPSACGTEAGDEPSDLCYTIETILGGAQGKGTGTDDSCFIVQSRNTCRATTANPESITSIVTRTRNARTESVRQHTTLSSSTGNNHFAGRGAEDHSETHQSRGSKRPSSRQDERNVSSKRIQTGKGSSGDPQTSGEPSPRLPCIIWNQGCHGKDTHLSDMLRKIESHEIYICGRCYEMFPNKFQRRDHKDDECERQCVLSECDQSQLSSSDSDSIIAIKHKRDKNCRSRGKDRPIQRWRYIYALCNPDCNNVPESTVVHDFKTPHNGIITATSRPVLRRDACPPLQEREEARQLLREAQTALVESQARVNALTEQVERVRKESNADRLAERAEYILERERAANTIDTLQGLLRLCREHVTSEELRNWIDDKCPP</sequence>
<reference evidence="3 4" key="1">
    <citation type="submission" date="2023-09" db="EMBL/GenBank/DDBJ databases">
        <title>Complete-Gapless Cercospora beticola genome.</title>
        <authorList>
            <person name="Wyatt N.A."/>
            <person name="Spanner R.E."/>
            <person name="Bolton M.D."/>
        </authorList>
    </citation>
    <scope>NUCLEOTIDE SEQUENCE [LARGE SCALE GENOMIC DNA]</scope>
    <source>
        <strain evidence="3">Cb09-40</strain>
    </source>
</reference>
<organism evidence="3 4">
    <name type="scientific">Cercospora beticola</name>
    <name type="common">Sugarbeet leaf spot fungus</name>
    <dbReference type="NCBI Taxonomy" id="122368"/>
    <lineage>
        <taxon>Eukaryota</taxon>
        <taxon>Fungi</taxon>
        <taxon>Dikarya</taxon>
        <taxon>Ascomycota</taxon>
        <taxon>Pezizomycotina</taxon>
        <taxon>Dothideomycetes</taxon>
        <taxon>Dothideomycetidae</taxon>
        <taxon>Mycosphaerellales</taxon>
        <taxon>Mycosphaerellaceae</taxon>
        <taxon>Cercospora</taxon>
    </lineage>
</organism>
<evidence type="ECO:0000256" key="2">
    <source>
        <dbReference type="SAM" id="MobiDB-lite"/>
    </source>
</evidence>
<dbReference type="Proteomes" id="UP001302367">
    <property type="component" value="Chromosome 5"/>
</dbReference>
<feature type="compositionally biased region" description="Basic and acidic residues" evidence="2">
    <location>
        <begin position="331"/>
        <end position="340"/>
    </location>
</feature>
<feature type="compositionally biased region" description="Polar residues" evidence="2">
    <location>
        <begin position="358"/>
        <end position="376"/>
    </location>
</feature>
<feature type="region of interest" description="Disordered" evidence="2">
    <location>
        <begin position="16"/>
        <end position="83"/>
    </location>
</feature>
<keyword evidence="4" id="KW-1185">Reference proteome</keyword>
<feature type="region of interest" description="Disordered" evidence="2">
    <location>
        <begin position="298"/>
        <end position="378"/>
    </location>
</feature>